<accession>A0A839IQJ1</accession>
<dbReference type="RefSeq" id="WP_182808266.1">
    <property type="nucleotide sequence ID" value="NZ_JACJFM010000007.1"/>
</dbReference>
<sequence>MNALLLPPRVQQAYSQWVALSDGDSNAIHLAKMLAAQTEGHSALSGTLSLTDDEFYLLMQQYFPRQDLKGLFLDREGRHFTPEHEQLVELILANRAARCKSEVFFAQILAAGCSGADHLWYDLGFWCRSDLQQFIQLNFPGLVEKNMLGMRWKKFLYRQLCVDTGINMCRSPSCQSCVEYKECFSPE</sequence>
<dbReference type="GO" id="GO:0030151">
    <property type="term" value="F:molybdenum ion binding"/>
    <property type="evidence" value="ECO:0007669"/>
    <property type="project" value="InterPro"/>
</dbReference>
<dbReference type="Proteomes" id="UP000565262">
    <property type="component" value="Unassembled WGS sequence"/>
</dbReference>
<evidence type="ECO:0000313" key="2">
    <source>
        <dbReference type="Proteomes" id="UP000565262"/>
    </source>
</evidence>
<protein>
    <submittedName>
        <fullName evidence="1">Nitrogen fixation protein NifQ</fullName>
    </submittedName>
</protein>
<keyword evidence="2" id="KW-1185">Reference proteome</keyword>
<dbReference type="AlphaFoldDB" id="A0A839IQJ1"/>
<dbReference type="InterPro" id="IPR006975">
    <property type="entry name" value="NifQ"/>
</dbReference>
<name>A0A839IQJ1_9GAMM</name>
<organism evidence="1 2">
    <name type="scientific">Oceanospirillum sediminis</name>
    <dbReference type="NCBI Taxonomy" id="2760088"/>
    <lineage>
        <taxon>Bacteria</taxon>
        <taxon>Pseudomonadati</taxon>
        <taxon>Pseudomonadota</taxon>
        <taxon>Gammaproteobacteria</taxon>
        <taxon>Oceanospirillales</taxon>
        <taxon>Oceanospirillaceae</taxon>
        <taxon>Oceanospirillum</taxon>
    </lineage>
</organism>
<dbReference type="Pfam" id="PF04891">
    <property type="entry name" value="NifQ"/>
    <property type="match status" value="1"/>
</dbReference>
<dbReference type="GO" id="GO:0009399">
    <property type="term" value="P:nitrogen fixation"/>
    <property type="evidence" value="ECO:0007669"/>
    <property type="project" value="InterPro"/>
</dbReference>
<gene>
    <name evidence="1" type="ORF">H4O21_07670</name>
</gene>
<reference evidence="1 2" key="1">
    <citation type="submission" date="2020-08" db="EMBL/GenBank/DDBJ databases">
        <title>Oceanospirillum sp. nov. isolated from marine sediment.</title>
        <authorList>
            <person name="Ji X."/>
        </authorList>
    </citation>
    <scope>NUCLEOTIDE SEQUENCE [LARGE SCALE GENOMIC DNA]</scope>
    <source>
        <strain evidence="1 2">D5</strain>
    </source>
</reference>
<evidence type="ECO:0000313" key="1">
    <source>
        <dbReference type="EMBL" id="MBB1486486.1"/>
    </source>
</evidence>
<dbReference type="EMBL" id="JACJFM010000007">
    <property type="protein sequence ID" value="MBB1486486.1"/>
    <property type="molecule type" value="Genomic_DNA"/>
</dbReference>
<proteinExistence type="predicted"/>
<comment type="caution">
    <text evidence="1">The sequence shown here is derived from an EMBL/GenBank/DDBJ whole genome shotgun (WGS) entry which is preliminary data.</text>
</comment>